<comment type="subcellular location">
    <subcellularLocation>
        <location evidence="1">Cell membrane</location>
        <topology evidence="1">Multi-pass membrane protein</topology>
    </subcellularLocation>
</comment>
<evidence type="ECO:0000313" key="9">
    <source>
        <dbReference type="Proteomes" id="UP000184526"/>
    </source>
</evidence>
<dbReference type="AlphaFoldDB" id="A0A1M5WMM6"/>
<organism evidence="8 9">
    <name type="scientific">Clostridium collagenovorans DSM 3089</name>
    <dbReference type="NCBI Taxonomy" id="1121306"/>
    <lineage>
        <taxon>Bacteria</taxon>
        <taxon>Bacillati</taxon>
        <taxon>Bacillota</taxon>
        <taxon>Clostridia</taxon>
        <taxon>Eubacteriales</taxon>
        <taxon>Clostridiaceae</taxon>
        <taxon>Clostridium</taxon>
    </lineage>
</organism>
<dbReference type="PANTHER" id="PTHR36115">
    <property type="entry name" value="PROLINE-RICH ANTIGEN HOMOLOG-RELATED"/>
    <property type="match status" value="1"/>
</dbReference>
<reference evidence="8 9" key="1">
    <citation type="submission" date="2016-11" db="EMBL/GenBank/DDBJ databases">
        <authorList>
            <person name="Jaros S."/>
            <person name="Januszkiewicz K."/>
            <person name="Wedrychowicz H."/>
        </authorList>
    </citation>
    <scope>NUCLEOTIDE SEQUENCE [LARGE SCALE GENOMIC DNA]</scope>
    <source>
        <strain evidence="8 9">DSM 3089</strain>
    </source>
</reference>
<keyword evidence="2" id="KW-1003">Cell membrane</keyword>
<evidence type="ECO:0000313" key="8">
    <source>
        <dbReference type="EMBL" id="SHH88642.1"/>
    </source>
</evidence>
<dbReference type="STRING" id="1121306.SAMN02745196_01735"/>
<evidence type="ECO:0000256" key="5">
    <source>
        <dbReference type="ARBA" id="ARBA00023136"/>
    </source>
</evidence>
<dbReference type="GO" id="GO:0005886">
    <property type="term" value="C:plasma membrane"/>
    <property type="evidence" value="ECO:0007669"/>
    <property type="project" value="UniProtKB-SubCell"/>
</dbReference>
<evidence type="ECO:0000259" key="7">
    <source>
        <dbReference type="Pfam" id="PF06271"/>
    </source>
</evidence>
<feature type="domain" description="RDD" evidence="7">
    <location>
        <begin position="48"/>
        <end position="159"/>
    </location>
</feature>
<evidence type="ECO:0000256" key="3">
    <source>
        <dbReference type="ARBA" id="ARBA00022692"/>
    </source>
</evidence>
<protein>
    <submittedName>
        <fullName evidence="8">RDD family protein</fullName>
    </submittedName>
</protein>
<keyword evidence="9" id="KW-1185">Reference proteome</keyword>
<feature type="transmembrane region" description="Helical" evidence="6">
    <location>
        <begin position="74"/>
        <end position="96"/>
    </location>
</feature>
<dbReference type="PANTHER" id="PTHR36115:SF4">
    <property type="entry name" value="MEMBRANE PROTEIN"/>
    <property type="match status" value="1"/>
</dbReference>
<sequence length="169" mass="19447">MKYASLGERIMAYLMDYFMIIIPLFIGVAFIMTTYFKQYTDGQAYPFILLILLIFPIYMFGYVLMHPTIGNMKIIFISVLVIVIVETCLVIIMEFIGKGNTIGKNIYKIKVTTSDHANYSIGKRVCRALLKSVSRNLMFIPCISSLFTMKRQGIYDILLKTIVIKNIEH</sequence>
<evidence type="ECO:0000256" key="2">
    <source>
        <dbReference type="ARBA" id="ARBA00022475"/>
    </source>
</evidence>
<dbReference type="Pfam" id="PF06271">
    <property type="entry name" value="RDD"/>
    <property type="match status" value="1"/>
</dbReference>
<feature type="transmembrane region" description="Helical" evidence="6">
    <location>
        <begin position="44"/>
        <end position="65"/>
    </location>
</feature>
<dbReference type="Proteomes" id="UP000184526">
    <property type="component" value="Unassembled WGS sequence"/>
</dbReference>
<gene>
    <name evidence="8" type="ORF">SAMN02745196_01735</name>
</gene>
<keyword evidence="5 6" id="KW-0472">Membrane</keyword>
<dbReference type="EMBL" id="FQXP01000006">
    <property type="protein sequence ID" value="SHH88642.1"/>
    <property type="molecule type" value="Genomic_DNA"/>
</dbReference>
<evidence type="ECO:0000256" key="1">
    <source>
        <dbReference type="ARBA" id="ARBA00004651"/>
    </source>
</evidence>
<keyword evidence="4 6" id="KW-1133">Transmembrane helix</keyword>
<dbReference type="InterPro" id="IPR051791">
    <property type="entry name" value="Pra-immunoreactive"/>
</dbReference>
<accession>A0A1M5WMM6</accession>
<name>A0A1M5WMM6_9CLOT</name>
<proteinExistence type="predicted"/>
<keyword evidence="3 6" id="KW-0812">Transmembrane</keyword>
<dbReference type="InterPro" id="IPR010432">
    <property type="entry name" value="RDD"/>
</dbReference>
<evidence type="ECO:0000256" key="4">
    <source>
        <dbReference type="ARBA" id="ARBA00022989"/>
    </source>
</evidence>
<evidence type="ECO:0000256" key="6">
    <source>
        <dbReference type="SAM" id="Phobius"/>
    </source>
</evidence>
<dbReference type="RefSeq" id="WP_072831632.1">
    <property type="nucleotide sequence ID" value="NZ_FQXP01000006.1"/>
</dbReference>
<feature type="transmembrane region" description="Helical" evidence="6">
    <location>
        <begin position="12"/>
        <end position="32"/>
    </location>
</feature>